<name>A0A7S8C3E5_9HYPH</name>
<dbReference type="PANTHER" id="PTHR43357">
    <property type="entry name" value="INNER MEMBRANE ABC TRANSPORTER PERMEASE PROTEIN YDCV"/>
    <property type="match status" value="1"/>
</dbReference>
<evidence type="ECO:0000256" key="7">
    <source>
        <dbReference type="ARBA" id="ARBA00023136"/>
    </source>
</evidence>
<dbReference type="KEGG" id="kmn:HW532_07875"/>
<dbReference type="InterPro" id="IPR000515">
    <property type="entry name" value="MetI-like"/>
</dbReference>
<comment type="similarity">
    <text evidence="8">Belongs to the binding-protein-dependent transport system permease family.</text>
</comment>
<feature type="transmembrane region" description="Helical" evidence="8">
    <location>
        <begin position="141"/>
        <end position="160"/>
    </location>
</feature>
<feature type="transmembrane region" description="Helical" evidence="8">
    <location>
        <begin position="239"/>
        <end position="261"/>
    </location>
</feature>
<reference evidence="10 11" key="1">
    <citation type="submission" date="2020-06" db="EMBL/GenBank/DDBJ databases">
        <title>Genome sequence of 2 isolates from Red Sea Mangroves.</title>
        <authorList>
            <person name="Sefrji F."/>
            <person name="Michoud G."/>
            <person name="Merlino G."/>
            <person name="Daffonchio D."/>
        </authorList>
    </citation>
    <scope>NUCLEOTIDE SEQUENCE [LARGE SCALE GENOMIC DNA]</scope>
    <source>
        <strain evidence="10 11">R1DC25</strain>
    </source>
</reference>
<feature type="transmembrane region" description="Helical" evidence="8">
    <location>
        <begin position="73"/>
        <end position="95"/>
    </location>
</feature>
<accession>A0A7S8C3E5</accession>
<dbReference type="Proteomes" id="UP000593594">
    <property type="component" value="Chromosome"/>
</dbReference>
<evidence type="ECO:0000313" key="10">
    <source>
        <dbReference type="EMBL" id="QPC42626.1"/>
    </source>
</evidence>
<dbReference type="PROSITE" id="PS50928">
    <property type="entry name" value="ABC_TM1"/>
    <property type="match status" value="1"/>
</dbReference>
<dbReference type="InterPro" id="IPR035906">
    <property type="entry name" value="MetI-like_sf"/>
</dbReference>
<dbReference type="SUPFAM" id="SSF161098">
    <property type="entry name" value="MetI-like"/>
    <property type="match status" value="1"/>
</dbReference>
<feature type="domain" description="ABC transmembrane type-1" evidence="9">
    <location>
        <begin position="69"/>
        <end position="257"/>
    </location>
</feature>
<keyword evidence="6 8" id="KW-1133">Transmembrane helix</keyword>
<organism evidence="10 11">
    <name type="scientific">Kaustia mangrovi</name>
    <dbReference type="NCBI Taxonomy" id="2593653"/>
    <lineage>
        <taxon>Bacteria</taxon>
        <taxon>Pseudomonadati</taxon>
        <taxon>Pseudomonadota</taxon>
        <taxon>Alphaproteobacteria</taxon>
        <taxon>Hyphomicrobiales</taxon>
        <taxon>Parvibaculaceae</taxon>
        <taxon>Kaustia</taxon>
    </lineage>
</organism>
<keyword evidence="2 8" id="KW-0813">Transport</keyword>
<evidence type="ECO:0000259" key="9">
    <source>
        <dbReference type="PROSITE" id="PS50928"/>
    </source>
</evidence>
<keyword evidence="3" id="KW-1003">Cell membrane</keyword>
<dbReference type="EMBL" id="CP058214">
    <property type="protein sequence ID" value="QPC42626.1"/>
    <property type="molecule type" value="Genomic_DNA"/>
</dbReference>
<keyword evidence="11" id="KW-1185">Reference proteome</keyword>
<dbReference type="GO" id="GO:0055085">
    <property type="term" value="P:transmembrane transport"/>
    <property type="evidence" value="ECO:0007669"/>
    <property type="project" value="InterPro"/>
</dbReference>
<dbReference type="CDD" id="cd06261">
    <property type="entry name" value="TM_PBP2"/>
    <property type="match status" value="1"/>
</dbReference>
<feature type="transmembrane region" description="Helical" evidence="8">
    <location>
        <begin position="13"/>
        <end position="38"/>
    </location>
</feature>
<keyword evidence="4" id="KW-0997">Cell inner membrane</keyword>
<feature type="transmembrane region" description="Helical" evidence="8">
    <location>
        <begin position="107"/>
        <end position="129"/>
    </location>
</feature>
<dbReference type="PANTHER" id="PTHR43357:SF4">
    <property type="entry name" value="INNER MEMBRANE ABC TRANSPORTER PERMEASE PROTEIN YDCV"/>
    <property type="match status" value="1"/>
</dbReference>
<dbReference type="Gene3D" id="1.10.3720.10">
    <property type="entry name" value="MetI-like"/>
    <property type="match status" value="1"/>
</dbReference>
<evidence type="ECO:0000313" key="11">
    <source>
        <dbReference type="Proteomes" id="UP000593594"/>
    </source>
</evidence>
<sequence length="268" mass="29447">MVGPIPIPHHRRLWLYALVVLVLVFLIAPVFIVVPISFSASEYLEFPPSEWSLRWYEHFFGTFEWMRAARVSFTAAFLTVLLATPLGVAAAYALNVSKARFARLLHLVLLLPQMVPVILIGIGVFYLYIQLGLVNTMAGIVLAHTLLALPFVVVTVLSGLQTYDMTQERVARSLGASWPKAFFLITLPQIRLSVISGALFAFITSLDEVVIGLFIAGGENTVLTRKMFLALRDQVDPTIAAISSLLIVVSLSLLLVMAVLASGKRKPA</sequence>
<protein>
    <submittedName>
        <fullName evidence="10">ABC transporter permease</fullName>
    </submittedName>
</protein>
<evidence type="ECO:0000256" key="4">
    <source>
        <dbReference type="ARBA" id="ARBA00022519"/>
    </source>
</evidence>
<proteinExistence type="inferred from homology"/>
<comment type="subcellular location">
    <subcellularLocation>
        <location evidence="1">Cell inner membrane</location>
        <topology evidence="1">Multi-pass membrane protein</topology>
    </subcellularLocation>
    <subcellularLocation>
        <location evidence="8">Cell membrane</location>
        <topology evidence="8">Multi-pass membrane protein</topology>
    </subcellularLocation>
</comment>
<gene>
    <name evidence="10" type="ORF">HW532_07875</name>
</gene>
<keyword evidence="7 8" id="KW-0472">Membrane</keyword>
<feature type="transmembrane region" description="Helical" evidence="8">
    <location>
        <begin position="181"/>
        <end position="203"/>
    </location>
</feature>
<evidence type="ECO:0000256" key="8">
    <source>
        <dbReference type="RuleBase" id="RU363032"/>
    </source>
</evidence>
<dbReference type="RefSeq" id="WP_213163861.1">
    <property type="nucleotide sequence ID" value="NZ_CP058214.1"/>
</dbReference>
<evidence type="ECO:0000256" key="5">
    <source>
        <dbReference type="ARBA" id="ARBA00022692"/>
    </source>
</evidence>
<dbReference type="GO" id="GO:0005886">
    <property type="term" value="C:plasma membrane"/>
    <property type="evidence" value="ECO:0007669"/>
    <property type="project" value="UniProtKB-SubCell"/>
</dbReference>
<keyword evidence="5 8" id="KW-0812">Transmembrane</keyword>
<evidence type="ECO:0000256" key="2">
    <source>
        <dbReference type="ARBA" id="ARBA00022448"/>
    </source>
</evidence>
<evidence type="ECO:0000256" key="1">
    <source>
        <dbReference type="ARBA" id="ARBA00004429"/>
    </source>
</evidence>
<dbReference type="AlphaFoldDB" id="A0A7S8C3E5"/>
<dbReference type="Pfam" id="PF00528">
    <property type="entry name" value="BPD_transp_1"/>
    <property type="match status" value="1"/>
</dbReference>
<evidence type="ECO:0000256" key="3">
    <source>
        <dbReference type="ARBA" id="ARBA00022475"/>
    </source>
</evidence>
<evidence type="ECO:0000256" key="6">
    <source>
        <dbReference type="ARBA" id="ARBA00022989"/>
    </source>
</evidence>